<keyword evidence="1" id="KW-0472">Membrane</keyword>
<dbReference type="EMBL" id="JARGYU010000002">
    <property type="protein sequence ID" value="MDZ5761470.1"/>
    <property type="molecule type" value="Genomic_DNA"/>
</dbReference>
<gene>
    <name evidence="2" type="ORF">Lyticum_00651</name>
</gene>
<name>A0AAE4VK59_9RICK</name>
<organism evidence="2 3">
    <name type="scientific">Lyticum sinuosum</name>
    <dbReference type="NCBI Taxonomy" id="1332059"/>
    <lineage>
        <taxon>Bacteria</taxon>
        <taxon>Pseudomonadati</taxon>
        <taxon>Pseudomonadota</taxon>
        <taxon>Alphaproteobacteria</taxon>
        <taxon>Rickettsiales</taxon>
        <taxon>Lyticum</taxon>
    </lineage>
</organism>
<protein>
    <submittedName>
        <fullName evidence="2">Uncharacterized protein</fullName>
    </submittedName>
</protein>
<accession>A0AAE4VK59</accession>
<sequence>MKIYSIYIKSSYRNNLQALINRDTIINTRFISDSPSLLLLISSWIWLFCHKFWILGIIILIMKSSCILLSEYLVDYKYYISLISLGINLLLYYNSSFLLEKKAQIDGFRLITTIVAKNKEEAQRIFLRDTYVVTKL</sequence>
<keyword evidence="3" id="KW-1185">Reference proteome</keyword>
<dbReference type="AlphaFoldDB" id="A0AAE4VK59"/>
<comment type="caution">
    <text evidence="2">The sequence shown here is derived from an EMBL/GenBank/DDBJ whole genome shotgun (WGS) entry which is preliminary data.</text>
</comment>
<keyword evidence="1" id="KW-1133">Transmembrane helix</keyword>
<reference evidence="2" key="1">
    <citation type="submission" date="2023-02" db="EMBL/GenBank/DDBJ databases">
        <title>Host association and intracellularity evolved multiple times independently in the Rickettsiales.</title>
        <authorList>
            <person name="Castelli M."/>
            <person name="Nardi T."/>
            <person name="Gammuto L."/>
            <person name="Bellinzona G."/>
            <person name="Sabaneyeva E."/>
            <person name="Potekhin A."/>
            <person name="Serra V."/>
            <person name="Petroni G."/>
            <person name="Sassera D."/>
        </authorList>
    </citation>
    <scope>NUCLEOTIDE SEQUENCE</scope>
    <source>
        <strain evidence="2">USBL-36I1</strain>
    </source>
</reference>
<evidence type="ECO:0000256" key="1">
    <source>
        <dbReference type="SAM" id="Phobius"/>
    </source>
</evidence>
<dbReference type="RefSeq" id="WP_322498892.1">
    <property type="nucleotide sequence ID" value="NZ_JARGYU010000002.1"/>
</dbReference>
<feature type="transmembrane region" description="Helical" evidence="1">
    <location>
        <begin position="37"/>
        <end position="61"/>
    </location>
</feature>
<evidence type="ECO:0000313" key="3">
    <source>
        <dbReference type="Proteomes" id="UP001289135"/>
    </source>
</evidence>
<feature type="transmembrane region" description="Helical" evidence="1">
    <location>
        <begin position="76"/>
        <end position="93"/>
    </location>
</feature>
<keyword evidence="1" id="KW-0812">Transmembrane</keyword>
<proteinExistence type="predicted"/>
<dbReference type="Proteomes" id="UP001289135">
    <property type="component" value="Unassembled WGS sequence"/>
</dbReference>
<evidence type="ECO:0000313" key="2">
    <source>
        <dbReference type="EMBL" id="MDZ5761470.1"/>
    </source>
</evidence>